<gene>
    <name evidence="1" type="ORF">CARN3_0639</name>
</gene>
<protein>
    <recommendedName>
        <fullName evidence="2">PRTRC system protein B</fullName>
    </recommendedName>
</protein>
<organism evidence="1">
    <name type="scientific">mine drainage metagenome</name>
    <dbReference type="NCBI Taxonomy" id="410659"/>
    <lineage>
        <taxon>unclassified sequences</taxon>
        <taxon>metagenomes</taxon>
        <taxon>ecological metagenomes</taxon>
    </lineage>
</organism>
<reference evidence="1" key="1">
    <citation type="submission" date="2009-10" db="EMBL/GenBank/DDBJ databases">
        <title>Diversity of trophic interactions inside an arsenic-rich microbial ecosystem.</title>
        <authorList>
            <person name="Bertin P.N."/>
            <person name="Heinrich-Salmeron A."/>
            <person name="Pelletier E."/>
            <person name="Goulhen-Chollet F."/>
            <person name="Arsene-Ploetze F."/>
            <person name="Gallien S."/>
            <person name="Calteau A."/>
            <person name="Vallenet D."/>
            <person name="Casiot C."/>
            <person name="Chane-Woon-Ming B."/>
            <person name="Giloteaux L."/>
            <person name="Barakat M."/>
            <person name="Bonnefoy V."/>
            <person name="Bruneel O."/>
            <person name="Chandler M."/>
            <person name="Cleiss J."/>
            <person name="Duran R."/>
            <person name="Elbaz-Poulichet F."/>
            <person name="Fonknechten N."/>
            <person name="Lauga B."/>
            <person name="Mornico D."/>
            <person name="Ortet P."/>
            <person name="Schaeffer C."/>
            <person name="Siguier P."/>
            <person name="Alexander Thil Smith A."/>
            <person name="Van Dorsselaer A."/>
            <person name="Weissenbach J."/>
            <person name="Medigue C."/>
            <person name="Le Paslier D."/>
        </authorList>
    </citation>
    <scope>NUCLEOTIDE SEQUENCE</scope>
</reference>
<comment type="caution">
    <text evidence="1">The sequence shown here is derived from an EMBL/GenBank/DDBJ whole genome shotgun (WGS) entry which is preliminary data.</text>
</comment>
<name>E6PXN6_9ZZZZ</name>
<dbReference type="InterPro" id="IPR022280">
    <property type="entry name" value="PRTRC_protein-B"/>
</dbReference>
<dbReference type="EMBL" id="CABN01000042">
    <property type="protein sequence ID" value="CBH99695.1"/>
    <property type="molecule type" value="Genomic_DNA"/>
</dbReference>
<evidence type="ECO:0000313" key="1">
    <source>
        <dbReference type="EMBL" id="CBH99695.1"/>
    </source>
</evidence>
<dbReference type="AlphaFoldDB" id="E6PXN6"/>
<evidence type="ECO:0008006" key="2">
    <source>
        <dbReference type="Google" id="ProtNLM"/>
    </source>
</evidence>
<dbReference type="InterPro" id="IPR032787">
    <property type="entry name" value="Prok-E2_D"/>
</dbReference>
<sequence>MQVQISIGENHRFELREALLVYGDRQRSFVTRHQVALHKGTPPTLEPAQPLTLGFLESLVRSLVGGSTAEVLPENVLAKDDRMIAWWTAACRRQMFYENSEQKAVGLNGRTFPQPPLVWRVDNGDLKIRALTENKRPSAGTTLAVAPFWNLSDDGRVCTGTMRRPDNATVSSIPNWERGFYESAFTHANVGRLTRYLGGFEGLWTGLADKRKPFPLETLIRLPQTLAQFVRGDRG</sequence>
<accession>E6PXN6</accession>
<proteinExistence type="predicted"/>
<dbReference type="NCBIfam" id="TIGR03737">
    <property type="entry name" value="PRTRC_B"/>
    <property type="match status" value="1"/>
</dbReference>
<dbReference type="Pfam" id="PF14460">
    <property type="entry name" value="Prok-E2_D"/>
    <property type="match status" value="1"/>
</dbReference>